<feature type="compositionally biased region" description="Polar residues" evidence="7">
    <location>
        <begin position="172"/>
        <end position="185"/>
    </location>
</feature>
<reference evidence="10" key="1">
    <citation type="journal article" date="2020" name="Mitochondrial DNA Part B Resour">
        <title>The characteristics of the complete chloroplast genome of Enhalus acoroides.</title>
        <authorList>
            <person name="Yu S."/>
            <person name="Cui M.-Y."/>
            <person name="Shi M.-M."/>
        </authorList>
    </citation>
    <scope>NUCLEOTIDE SEQUENCE</scope>
</reference>
<dbReference type="Gene3D" id="2.40.50.140">
    <property type="entry name" value="Nucleic acid-binding proteins"/>
    <property type="match status" value="1"/>
</dbReference>
<proteinExistence type="inferred from homology"/>
<dbReference type="PANTHER" id="PTHR33370">
    <property type="entry name" value="TRANSLATION INITIATION FACTOR IF-1, CHLOROPLASTIC"/>
    <property type="match status" value="1"/>
</dbReference>
<feature type="domain" description="S1-like" evidence="9">
    <location>
        <begin position="122"/>
        <end position="161"/>
    </location>
</feature>
<dbReference type="GO" id="GO:0003743">
    <property type="term" value="F:translation initiation factor activity"/>
    <property type="evidence" value="ECO:0007669"/>
    <property type="project" value="UniProtKB-UniRule"/>
</dbReference>
<evidence type="ECO:0000256" key="6">
    <source>
        <dbReference type="PROSITE-ProRule" id="PRU00181"/>
    </source>
</evidence>
<comment type="similarity">
    <text evidence="2">Belongs to the IF-1 family.</text>
</comment>
<geneLocation type="chloroplast" evidence="10"/>
<comment type="function">
    <text evidence="1">One of the essential components for the initiation of protein synthesis. Stabilizes the binding of IF-2 and IF-3 on the 30S subunit to which N-formylmethionyl-tRNA(fMet) subsequently binds. Helps modulate mRNA selection, yielding the 30S pre-initiation complex (PIC). Upon addition of the 50S ribosomal subunit IF-1, IF-2 and IF-3 are released leaving the mature 70S translation initiation complex.</text>
</comment>
<dbReference type="InterPro" id="IPR004368">
    <property type="entry name" value="TIF_IF1"/>
</dbReference>
<evidence type="ECO:0000259" key="9">
    <source>
        <dbReference type="PROSITE" id="PS50832"/>
    </source>
</evidence>
<name>A0A7G7YG71_9LILI</name>
<evidence type="ECO:0000313" key="10">
    <source>
        <dbReference type="EMBL" id="QNH93491.1"/>
    </source>
</evidence>
<sequence>MNIYSRIMNIYSRIMNIYSRIMNIYDDRMHLMLSYTHISIHILYLIYYYSRIMNNSRIRNNSRIMNLYYASRYGMNEKEVRYQTMQNHYLRGEKRVYLAVVFDCHPNAMFDVYVCSLRKPALGYLSGKMRENSIRVTRGDRVLIELSGYDQTKGRIVRRLDDMGSPQRDYPSRSNDWDTGNGAVS</sequence>
<dbReference type="InterPro" id="IPR012340">
    <property type="entry name" value="NA-bd_OB-fold"/>
</dbReference>
<dbReference type="AlphaFoldDB" id="A0A7G7YG71"/>
<evidence type="ECO:0000256" key="3">
    <source>
        <dbReference type="ARBA" id="ARBA00011599"/>
    </source>
</evidence>
<dbReference type="EMBL" id="MN736636">
    <property type="protein sequence ID" value="QNH93527.1"/>
    <property type="molecule type" value="Genomic_DNA"/>
</dbReference>
<keyword evidence="8" id="KW-1133">Transmembrane helix</keyword>
<accession>A0A7G7YG71</accession>
<dbReference type="GO" id="GO:0003723">
    <property type="term" value="F:RNA binding"/>
    <property type="evidence" value="ECO:0007669"/>
    <property type="project" value="InterPro"/>
</dbReference>
<dbReference type="SUPFAM" id="SSF50249">
    <property type="entry name" value="Nucleic acid-binding proteins"/>
    <property type="match status" value="1"/>
</dbReference>
<dbReference type="PANTHER" id="PTHR33370:SF1">
    <property type="entry name" value="TRANSLATION INITIATION FACTOR IF-1, CHLOROPLASTIC"/>
    <property type="match status" value="1"/>
</dbReference>
<evidence type="ECO:0000256" key="7">
    <source>
        <dbReference type="SAM" id="MobiDB-lite"/>
    </source>
</evidence>
<comment type="subunit">
    <text evidence="3">Component of the 30S ribosomal translation pre-initiation complex which assembles on the 30S ribosome in the order IF-2 and IF-3, IF-1 and N-formylmethionyl-tRNA(fMet); mRNA recruitment can occur at any time during PIC assembly.</text>
</comment>
<keyword evidence="8" id="KW-0472">Membrane</keyword>
<dbReference type="EMBL" id="MN736636">
    <property type="protein sequence ID" value="QNH93491.1"/>
    <property type="molecule type" value="Genomic_DNA"/>
</dbReference>
<keyword evidence="4 6" id="KW-0396">Initiation factor</keyword>
<evidence type="ECO:0000256" key="2">
    <source>
        <dbReference type="ARBA" id="ARBA00010939"/>
    </source>
</evidence>
<feature type="transmembrane region" description="Helical" evidence="8">
    <location>
        <begin position="29"/>
        <end position="49"/>
    </location>
</feature>
<dbReference type="Pfam" id="PF01176">
    <property type="entry name" value="eIF-1a"/>
    <property type="match status" value="1"/>
</dbReference>
<keyword evidence="5 6" id="KW-0648">Protein biosynthesis</keyword>
<evidence type="ECO:0000256" key="8">
    <source>
        <dbReference type="SAM" id="Phobius"/>
    </source>
</evidence>
<keyword evidence="10" id="KW-0934">Plastid</keyword>
<dbReference type="GO" id="GO:0005829">
    <property type="term" value="C:cytosol"/>
    <property type="evidence" value="ECO:0007669"/>
    <property type="project" value="TreeGrafter"/>
</dbReference>
<feature type="region of interest" description="Disordered" evidence="7">
    <location>
        <begin position="161"/>
        <end position="185"/>
    </location>
</feature>
<keyword evidence="8" id="KW-0812">Transmembrane</keyword>
<evidence type="ECO:0000256" key="4">
    <source>
        <dbReference type="ARBA" id="ARBA00022540"/>
    </source>
</evidence>
<dbReference type="InterPro" id="IPR006196">
    <property type="entry name" value="RNA-binding_domain_S1_IF1"/>
</dbReference>
<protein>
    <submittedName>
        <fullName evidence="10">Translation initiation factor 1</fullName>
    </submittedName>
</protein>
<organism evidence="10">
    <name type="scientific">Enhalus acoroides</name>
    <dbReference type="NCBI Taxonomy" id="55455"/>
    <lineage>
        <taxon>Eukaryota</taxon>
        <taxon>Viridiplantae</taxon>
        <taxon>Streptophyta</taxon>
        <taxon>Embryophyta</taxon>
        <taxon>Tracheophyta</taxon>
        <taxon>Spermatophyta</taxon>
        <taxon>Magnoliopsida</taxon>
        <taxon>Liliopsida</taxon>
        <taxon>Hydrocharitaceae</taxon>
        <taxon>Enhalus</taxon>
    </lineage>
</organism>
<gene>
    <name evidence="10" type="primary">infA</name>
</gene>
<evidence type="ECO:0000256" key="1">
    <source>
        <dbReference type="ARBA" id="ARBA00003935"/>
    </source>
</evidence>
<dbReference type="GO" id="GO:0043022">
    <property type="term" value="F:ribosome binding"/>
    <property type="evidence" value="ECO:0007669"/>
    <property type="project" value="TreeGrafter"/>
</dbReference>
<dbReference type="PROSITE" id="PS50832">
    <property type="entry name" value="S1_IF1_TYPE"/>
    <property type="match status" value="1"/>
</dbReference>
<evidence type="ECO:0000256" key="5">
    <source>
        <dbReference type="ARBA" id="ARBA00022917"/>
    </source>
</evidence>
<keyword evidence="10" id="KW-0150">Chloroplast</keyword>